<dbReference type="FunFam" id="1.10.287.3980:FF:000001">
    <property type="entry name" value="Mitochondrial ribosomal protein L34"/>
    <property type="match status" value="1"/>
</dbReference>
<keyword evidence="7" id="KW-1185">Reference proteome</keyword>
<dbReference type="PANTHER" id="PTHR14503">
    <property type="entry name" value="MITOCHONDRIAL RIBOSOMAL PROTEIN 34 FAMILY MEMBER"/>
    <property type="match status" value="1"/>
</dbReference>
<accession>A0AAW1MY27</accession>
<dbReference type="Proteomes" id="UP001458880">
    <property type="component" value="Unassembled WGS sequence"/>
</dbReference>
<dbReference type="GO" id="GO:0006412">
    <property type="term" value="P:translation"/>
    <property type="evidence" value="ECO:0007669"/>
    <property type="project" value="InterPro"/>
</dbReference>
<dbReference type="Pfam" id="PF00468">
    <property type="entry name" value="Ribosomal_L34"/>
    <property type="match status" value="1"/>
</dbReference>
<comment type="caution">
    <text evidence="6">The sequence shown here is derived from an EMBL/GenBank/DDBJ whole genome shotgun (WGS) entry which is preliminary data.</text>
</comment>
<dbReference type="GO" id="GO:0005762">
    <property type="term" value="C:mitochondrial large ribosomal subunit"/>
    <property type="evidence" value="ECO:0007669"/>
    <property type="project" value="TreeGrafter"/>
</dbReference>
<gene>
    <name evidence="6" type="ORF">QE152_g5154</name>
</gene>
<evidence type="ECO:0000313" key="7">
    <source>
        <dbReference type="Proteomes" id="UP001458880"/>
    </source>
</evidence>
<dbReference type="NCBIfam" id="TIGR01030">
    <property type="entry name" value="rpmH_bact"/>
    <property type="match status" value="1"/>
</dbReference>
<keyword evidence="2 6" id="KW-0689">Ribosomal protein</keyword>
<dbReference type="EMBL" id="JASPKY010000029">
    <property type="protein sequence ID" value="KAK9751272.1"/>
    <property type="molecule type" value="Genomic_DNA"/>
</dbReference>
<dbReference type="InterPro" id="IPR000271">
    <property type="entry name" value="Ribosomal_bL34"/>
</dbReference>
<evidence type="ECO:0000256" key="3">
    <source>
        <dbReference type="ARBA" id="ARBA00023274"/>
    </source>
</evidence>
<dbReference type="Gene3D" id="1.10.287.3980">
    <property type="match status" value="1"/>
</dbReference>
<reference evidence="6 7" key="1">
    <citation type="journal article" date="2024" name="BMC Genomics">
        <title>De novo assembly and annotation of Popillia japonica's genome with initial clues to its potential as an invasive pest.</title>
        <authorList>
            <person name="Cucini C."/>
            <person name="Boschi S."/>
            <person name="Funari R."/>
            <person name="Cardaioli E."/>
            <person name="Iannotti N."/>
            <person name="Marturano G."/>
            <person name="Paoli F."/>
            <person name="Bruttini M."/>
            <person name="Carapelli A."/>
            <person name="Frati F."/>
            <person name="Nardi F."/>
        </authorList>
    </citation>
    <scope>NUCLEOTIDE SEQUENCE [LARGE SCALE GENOMIC DNA]</scope>
    <source>
        <strain evidence="6">DMR45628</strain>
    </source>
</reference>
<proteinExistence type="inferred from homology"/>
<evidence type="ECO:0000256" key="4">
    <source>
        <dbReference type="ARBA" id="ARBA00035274"/>
    </source>
</evidence>
<comment type="similarity">
    <text evidence="1">Belongs to the bacterial ribosomal protein bL34 family.</text>
</comment>
<evidence type="ECO:0000256" key="2">
    <source>
        <dbReference type="ARBA" id="ARBA00022980"/>
    </source>
</evidence>
<organism evidence="6 7">
    <name type="scientific">Popillia japonica</name>
    <name type="common">Japanese beetle</name>
    <dbReference type="NCBI Taxonomy" id="7064"/>
    <lineage>
        <taxon>Eukaryota</taxon>
        <taxon>Metazoa</taxon>
        <taxon>Ecdysozoa</taxon>
        <taxon>Arthropoda</taxon>
        <taxon>Hexapoda</taxon>
        <taxon>Insecta</taxon>
        <taxon>Pterygota</taxon>
        <taxon>Neoptera</taxon>
        <taxon>Endopterygota</taxon>
        <taxon>Coleoptera</taxon>
        <taxon>Polyphaga</taxon>
        <taxon>Scarabaeiformia</taxon>
        <taxon>Scarabaeidae</taxon>
        <taxon>Rutelinae</taxon>
        <taxon>Popillia</taxon>
    </lineage>
</organism>
<dbReference type="PANTHER" id="PTHR14503:SF4">
    <property type="entry name" value="LARGE RIBOSOMAL SUBUNIT PROTEIN BL34M"/>
    <property type="match status" value="1"/>
</dbReference>
<sequence>MSIFGRILPIIATNFQRSIYNTLLPRSNFHAIAQQSASPSLNPGGLFDISTRNIIRCHFPKPSERKRIKKHGYWKRMSTAAGRRIIMRRILKGRHVLSH</sequence>
<name>A0AAW1MY27_POPJA</name>
<keyword evidence="3" id="KW-0687">Ribonucleoprotein</keyword>
<evidence type="ECO:0000256" key="1">
    <source>
        <dbReference type="ARBA" id="ARBA00010111"/>
    </source>
</evidence>
<dbReference type="GO" id="GO:0003735">
    <property type="term" value="F:structural constituent of ribosome"/>
    <property type="evidence" value="ECO:0007669"/>
    <property type="project" value="InterPro"/>
</dbReference>
<protein>
    <recommendedName>
        <fullName evidence="4">Large ribosomal subunit protein bL34m</fullName>
    </recommendedName>
    <alternativeName>
        <fullName evidence="5">39S ribosomal protein L34, mitochondrial</fullName>
    </alternativeName>
</protein>
<dbReference type="AlphaFoldDB" id="A0AAW1MY27"/>
<evidence type="ECO:0000256" key="5">
    <source>
        <dbReference type="ARBA" id="ARBA00035434"/>
    </source>
</evidence>
<evidence type="ECO:0000313" key="6">
    <source>
        <dbReference type="EMBL" id="KAK9751272.1"/>
    </source>
</evidence>